<feature type="compositionally biased region" description="Basic and acidic residues" evidence="2">
    <location>
        <begin position="151"/>
        <end position="162"/>
    </location>
</feature>
<dbReference type="AlphaFoldDB" id="A0AA39X2V6"/>
<evidence type="ECO:0000313" key="3">
    <source>
        <dbReference type="EMBL" id="KAK0626156.1"/>
    </source>
</evidence>
<feature type="compositionally biased region" description="Basic and acidic residues" evidence="2">
    <location>
        <begin position="61"/>
        <end position="81"/>
    </location>
</feature>
<dbReference type="GO" id="GO:0032982">
    <property type="term" value="C:myosin filament"/>
    <property type="evidence" value="ECO:0007669"/>
    <property type="project" value="TreeGrafter"/>
</dbReference>
<comment type="caution">
    <text evidence="3">The sequence shown here is derived from an EMBL/GenBank/DDBJ whole genome shotgun (WGS) entry which is preliminary data.</text>
</comment>
<protein>
    <submittedName>
        <fullName evidence="3">Uncharacterized protein</fullName>
    </submittedName>
</protein>
<sequence length="795" mass="89030">MSYPSGNPYSRRPDDDRRPSDSNDRHRDSSSYRRSFTDPQEGNRDSGPSWSYSVPQGASRQSERDRDRDRGYGSPKRDGYDPPRAPSRQTSTGSSSKADTVAGRTLKGPSAPAGPTNQGGGNADYFTHCVDAAEKIAKLAAVKTQQATLDKALEQRRSDSNKTKHKHPDFPSIPELQNRYRHRDDRLRKELEDEEKKVRGELADALGQLPSNPPAPGPLVETQAHAKESQSQLQSLQKDVDSKIDMVSKALQAHQGSSKGASEVLKAQVEVLKKQLAELKSQEVEQKAKVESDVSTVRDALQKEINELREQSKLSQTQEAEQILLQLRQELLAQFNDQSSQLNSQLLELKRREDESKAQIERQAEETKAQLKRQDEALSAQLKQQQELIAQLKKQQEELSAQLTRHQEASTAEFEKQKDNAAKYSAKSSDAASSKDLAAIREENAKLKTDYDALRADFSNALLRVDELEKREGQRGERATSGENDFRALSKSVTACLQKVEEQAERVSKSEETLMNLDIQGLDDLGEVLVAFPQVQHQVRELQDGLRVQQEGLTALKGDVNRINGFNDEVLSTVGRWVDDLRKTDADQGTEVRALKEQIADMKRAGSNHSAPVEDSTTKAEVASVKKELDGFSVHTKEELDAVRKKNKETTEFLAYQISVLEQRYNNITTKEMAERILGVMETVYPNAKNIATTLKSMQNTIESQKMQLVSVEEEGKATKRRVSETESRCGKLEAMLEPIAQRNQEMNEQATREIDQHQHYARKRARKDGYPNGMGRSASNGVVYANGVNGEDHL</sequence>
<feature type="region of interest" description="Disordered" evidence="2">
    <location>
        <begin position="1"/>
        <end position="125"/>
    </location>
</feature>
<organism evidence="3 4">
    <name type="scientific">Immersiella caudata</name>
    <dbReference type="NCBI Taxonomy" id="314043"/>
    <lineage>
        <taxon>Eukaryota</taxon>
        <taxon>Fungi</taxon>
        <taxon>Dikarya</taxon>
        <taxon>Ascomycota</taxon>
        <taxon>Pezizomycotina</taxon>
        <taxon>Sordariomycetes</taxon>
        <taxon>Sordariomycetidae</taxon>
        <taxon>Sordariales</taxon>
        <taxon>Lasiosphaeriaceae</taxon>
        <taxon>Immersiella</taxon>
    </lineage>
</organism>
<name>A0AA39X2V6_9PEZI</name>
<feature type="compositionally biased region" description="Low complexity" evidence="2">
    <location>
        <begin position="422"/>
        <end position="435"/>
    </location>
</feature>
<feature type="compositionally biased region" description="Polar residues" evidence="2">
    <location>
        <begin position="46"/>
        <end position="60"/>
    </location>
</feature>
<evidence type="ECO:0000256" key="2">
    <source>
        <dbReference type="SAM" id="MobiDB-lite"/>
    </source>
</evidence>
<feature type="region of interest" description="Disordered" evidence="2">
    <location>
        <begin position="143"/>
        <end position="238"/>
    </location>
</feature>
<dbReference type="GO" id="GO:0005737">
    <property type="term" value="C:cytoplasm"/>
    <property type="evidence" value="ECO:0007669"/>
    <property type="project" value="TreeGrafter"/>
</dbReference>
<dbReference type="Proteomes" id="UP001175000">
    <property type="component" value="Unassembled WGS sequence"/>
</dbReference>
<dbReference type="EMBL" id="JAULSU010000002">
    <property type="protein sequence ID" value="KAK0626156.1"/>
    <property type="molecule type" value="Genomic_DNA"/>
</dbReference>
<dbReference type="GO" id="GO:0051015">
    <property type="term" value="F:actin filament binding"/>
    <property type="evidence" value="ECO:0007669"/>
    <property type="project" value="TreeGrafter"/>
</dbReference>
<reference evidence="3" key="1">
    <citation type="submission" date="2023-06" db="EMBL/GenBank/DDBJ databases">
        <title>Genome-scale phylogeny and comparative genomics of the fungal order Sordariales.</title>
        <authorList>
            <consortium name="Lawrence Berkeley National Laboratory"/>
            <person name="Hensen N."/>
            <person name="Bonometti L."/>
            <person name="Westerberg I."/>
            <person name="Brannstrom I.O."/>
            <person name="Guillou S."/>
            <person name="Cros-Aarteil S."/>
            <person name="Calhoun S."/>
            <person name="Haridas S."/>
            <person name="Kuo A."/>
            <person name="Mondo S."/>
            <person name="Pangilinan J."/>
            <person name="Riley R."/>
            <person name="Labutti K."/>
            <person name="Andreopoulos B."/>
            <person name="Lipzen A."/>
            <person name="Chen C."/>
            <person name="Yanf M."/>
            <person name="Daum C."/>
            <person name="Ng V."/>
            <person name="Clum A."/>
            <person name="Steindorff A."/>
            <person name="Ohm R."/>
            <person name="Martin F."/>
            <person name="Silar P."/>
            <person name="Natvig D."/>
            <person name="Lalanne C."/>
            <person name="Gautier V."/>
            <person name="Ament-Velasquez S.L."/>
            <person name="Kruys A."/>
            <person name="Hutchinson M.I."/>
            <person name="Powell A.J."/>
            <person name="Barry K."/>
            <person name="Miller A.N."/>
            <person name="Grigoriev I.V."/>
            <person name="Debuchy R."/>
            <person name="Gladieux P."/>
            <person name="Thoren M.H."/>
            <person name="Johannesson H."/>
        </authorList>
    </citation>
    <scope>NUCLEOTIDE SEQUENCE</scope>
    <source>
        <strain evidence="3">CBS 606.72</strain>
    </source>
</reference>
<feature type="coiled-coil region" evidence="1">
    <location>
        <begin position="437"/>
        <end position="471"/>
    </location>
</feature>
<evidence type="ECO:0000313" key="4">
    <source>
        <dbReference type="Proteomes" id="UP001175000"/>
    </source>
</evidence>
<feature type="compositionally biased region" description="Basic and acidic residues" evidence="2">
    <location>
        <begin position="405"/>
        <end position="421"/>
    </location>
</feature>
<feature type="region of interest" description="Disordered" evidence="2">
    <location>
        <begin position="759"/>
        <end position="795"/>
    </location>
</feature>
<dbReference type="GO" id="GO:0016460">
    <property type="term" value="C:myosin II complex"/>
    <property type="evidence" value="ECO:0007669"/>
    <property type="project" value="TreeGrafter"/>
</dbReference>
<gene>
    <name evidence="3" type="ORF">B0T14DRAFT_562091</name>
</gene>
<dbReference type="PANTHER" id="PTHR45615">
    <property type="entry name" value="MYOSIN HEAVY CHAIN, NON-MUSCLE"/>
    <property type="match status" value="1"/>
</dbReference>
<evidence type="ECO:0000256" key="1">
    <source>
        <dbReference type="SAM" id="Coils"/>
    </source>
</evidence>
<feature type="compositionally biased region" description="Polar residues" evidence="2">
    <location>
        <begin position="87"/>
        <end position="98"/>
    </location>
</feature>
<proteinExistence type="predicted"/>
<feature type="compositionally biased region" description="Basic and acidic residues" evidence="2">
    <location>
        <begin position="11"/>
        <end position="31"/>
    </location>
</feature>
<keyword evidence="1" id="KW-0175">Coiled coil</keyword>
<dbReference type="PANTHER" id="PTHR45615:SF40">
    <property type="entry name" value="MYOSIN HEAVY CHAIN, NON-MUSCLE"/>
    <property type="match status" value="1"/>
</dbReference>
<feature type="compositionally biased region" description="Basic and acidic residues" evidence="2">
    <location>
        <begin position="182"/>
        <end position="202"/>
    </location>
</feature>
<dbReference type="GO" id="GO:0000146">
    <property type="term" value="F:microfilament motor activity"/>
    <property type="evidence" value="ECO:0007669"/>
    <property type="project" value="TreeGrafter"/>
</dbReference>
<feature type="region of interest" description="Disordered" evidence="2">
    <location>
        <begin position="400"/>
        <end position="435"/>
    </location>
</feature>
<keyword evidence="4" id="KW-1185">Reference proteome</keyword>
<accession>A0AA39X2V6</accession>